<gene>
    <name evidence="8" type="primary">uxaC</name>
    <name evidence="8" type="ORF">ACFSCY_12465</name>
</gene>
<dbReference type="EMBL" id="JBHUCP010000007">
    <property type="protein sequence ID" value="MFD1530257.1"/>
    <property type="molecule type" value="Genomic_DNA"/>
</dbReference>
<keyword evidence="6 8" id="KW-0413">Isomerase</keyword>
<comment type="caution">
    <text evidence="8">The sequence shown here is derived from an EMBL/GenBank/DDBJ whole genome shotgun (WGS) entry which is preliminary data.</text>
</comment>
<dbReference type="EC" id="5.3.1.12" evidence="4"/>
<evidence type="ECO:0000256" key="4">
    <source>
        <dbReference type="ARBA" id="ARBA00012546"/>
    </source>
</evidence>
<keyword evidence="9" id="KW-1185">Reference proteome</keyword>
<evidence type="ECO:0000256" key="5">
    <source>
        <dbReference type="ARBA" id="ARBA00020555"/>
    </source>
</evidence>
<sequence length="483" mass="53186">MPGSPEPGSPSRPLELDDDRILPTEPTVRAIAREIFAAVRDLPLISMHGHVEASVLAHDEPFPDPAQLLVVPDHYVTRMLVSQGARLEDLGVPRRDGGPVERDGRTIWRLFCSGWHLFRGTPSRFWLEQELHDVFGVRVQPSAETADAIYDQILDCIGRPDFRPRALFDSFGLEILATTDAPASALDDHALIAASGWGGVVVPTFRPDALVHLARPTWKQDVEELGAVAGRDVSGYAGFLDALRQRREHFVRLGARATDHGHLTADTTPLERVDAERIYAAALSGAVTPAEAEAFAAHMLFEMARMSRDDGLVMQIHPGVLRNHDPAVHERFGPDKGFDIPQPVDFVRGLRPMLTAFGTDPGFRCVVFTVDETTYSRELAPLAGAYPAMRLGVPWWFLDSPLAMRRFREAVTETAGFYNTAGFVDDTRAFASIPARHDVARRVDSGFLAQLVAEGQLRIDEAIETAVDLTVTIPREAYAPRGA</sequence>
<protein>
    <recommendedName>
        <fullName evidence="5">Uronate isomerase</fullName>
        <ecNumber evidence="4">5.3.1.12</ecNumber>
    </recommendedName>
</protein>
<dbReference type="InterPro" id="IPR032466">
    <property type="entry name" value="Metal_Hydrolase"/>
</dbReference>
<dbReference type="Gene3D" id="3.20.20.140">
    <property type="entry name" value="Metal-dependent hydrolases"/>
    <property type="match status" value="1"/>
</dbReference>
<accession>A0ABW4FMN7</accession>
<reference evidence="9" key="1">
    <citation type="journal article" date="2019" name="Int. J. Syst. Evol. Microbiol.">
        <title>The Global Catalogue of Microorganisms (GCM) 10K type strain sequencing project: providing services to taxonomists for standard genome sequencing and annotation.</title>
        <authorList>
            <consortium name="The Broad Institute Genomics Platform"/>
            <consortium name="The Broad Institute Genome Sequencing Center for Infectious Disease"/>
            <person name="Wu L."/>
            <person name="Ma J."/>
        </authorList>
    </citation>
    <scope>NUCLEOTIDE SEQUENCE [LARGE SCALE GENOMIC DNA]</scope>
    <source>
        <strain evidence="9">JCM 12165</strain>
    </source>
</reference>
<organism evidence="8 9">
    <name type="scientific">Pseudonocardia aurantiaca</name>
    <dbReference type="NCBI Taxonomy" id="75290"/>
    <lineage>
        <taxon>Bacteria</taxon>
        <taxon>Bacillati</taxon>
        <taxon>Actinomycetota</taxon>
        <taxon>Actinomycetes</taxon>
        <taxon>Pseudonocardiales</taxon>
        <taxon>Pseudonocardiaceae</taxon>
        <taxon>Pseudonocardia</taxon>
    </lineage>
</organism>
<dbReference type="PANTHER" id="PTHR30068:SF4">
    <property type="entry name" value="URONATE ISOMERASE"/>
    <property type="match status" value="1"/>
</dbReference>
<evidence type="ECO:0000256" key="2">
    <source>
        <dbReference type="ARBA" id="ARBA00004892"/>
    </source>
</evidence>
<dbReference type="SUPFAM" id="SSF51556">
    <property type="entry name" value="Metallo-dependent hydrolases"/>
    <property type="match status" value="1"/>
</dbReference>
<evidence type="ECO:0000313" key="9">
    <source>
        <dbReference type="Proteomes" id="UP001597145"/>
    </source>
</evidence>
<dbReference type="Pfam" id="PF02614">
    <property type="entry name" value="UxaC"/>
    <property type="match status" value="1"/>
</dbReference>
<proteinExistence type="inferred from homology"/>
<dbReference type="Gene3D" id="1.10.2020.10">
    <property type="entry name" value="uronate isomerase, domain 2, chain A"/>
    <property type="match status" value="1"/>
</dbReference>
<comment type="pathway">
    <text evidence="2">Carbohydrate metabolism; pentose and glucuronate interconversion.</text>
</comment>
<evidence type="ECO:0000256" key="6">
    <source>
        <dbReference type="ARBA" id="ARBA00023235"/>
    </source>
</evidence>
<feature type="compositionally biased region" description="Pro residues" evidence="7">
    <location>
        <begin position="1"/>
        <end position="10"/>
    </location>
</feature>
<name>A0ABW4FMN7_9PSEU</name>
<dbReference type="PANTHER" id="PTHR30068">
    <property type="entry name" value="URONATE ISOMERASE"/>
    <property type="match status" value="1"/>
</dbReference>
<dbReference type="RefSeq" id="WP_343977156.1">
    <property type="nucleotide sequence ID" value="NZ_BAAAJG010000008.1"/>
</dbReference>
<evidence type="ECO:0000256" key="7">
    <source>
        <dbReference type="SAM" id="MobiDB-lite"/>
    </source>
</evidence>
<dbReference type="Proteomes" id="UP001597145">
    <property type="component" value="Unassembled WGS sequence"/>
</dbReference>
<comment type="catalytic activity">
    <reaction evidence="1">
        <text>D-glucuronate = D-fructuronate</text>
        <dbReference type="Rhea" id="RHEA:13049"/>
        <dbReference type="ChEBI" id="CHEBI:58720"/>
        <dbReference type="ChEBI" id="CHEBI:59863"/>
        <dbReference type="EC" id="5.3.1.12"/>
    </reaction>
</comment>
<evidence type="ECO:0000313" key="8">
    <source>
        <dbReference type="EMBL" id="MFD1530257.1"/>
    </source>
</evidence>
<dbReference type="InterPro" id="IPR003766">
    <property type="entry name" value="Uronate_isomerase"/>
</dbReference>
<evidence type="ECO:0000256" key="3">
    <source>
        <dbReference type="ARBA" id="ARBA00008397"/>
    </source>
</evidence>
<evidence type="ECO:0000256" key="1">
    <source>
        <dbReference type="ARBA" id="ARBA00001165"/>
    </source>
</evidence>
<dbReference type="NCBIfam" id="NF002794">
    <property type="entry name" value="PRK02925.1"/>
    <property type="match status" value="1"/>
</dbReference>
<comment type="similarity">
    <text evidence="3">Belongs to the metallo-dependent hydrolases superfamily. Uronate isomerase family.</text>
</comment>
<feature type="region of interest" description="Disordered" evidence="7">
    <location>
        <begin position="1"/>
        <end position="20"/>
    </location>
</feature>
<dbReference type="GO" id="GO:0008880">
    <property type="term" value="F:glucuronate isomerase activity"/>
    <property type="evidence" value="ECO:0007669"/>
    <property type="project" value="UniProtKB-EC"/>
</dbReference>